<reference evidence="11" key="2">
    <citation type="journal article" date="2021" name="PeerJ">
        <title>Extensive microbial diversity within the chicken gut microbiome revealed by metagenomics and culture.</title>
        <authorList>
            <person name="Gilroy R."/>
            <person name="Ravi A."/>
            <person name="Getino M."/>
            <person name="Pursley I."/>
            <person name="Horton D.L."/>
            <person name="Alikhan N.F."/>
            <person name="Baker D."/>
            <person name="Gharbi K."/>
            <person name="Hall N."/>
            <person name="Watson M."/>
            <person name="Adriaenssens E.M."/>
            <person name="Foster-Nyarko E."/>
            <person name="Jarju S."/>
            <person name="Secka A."/>
            <person name="Antonio M."/>
            <person name="Oren A."/>
            <person name="Chaudhuri R.R."/>
            <person name="La Ragione R."/>
            <person name="Hildebrand F."/>
            <person name="Pallen M.J."/>
        </authorList>
    </citation>
    <scope>NUCLEOTIDE SEQUENCE</scope>
    <source>
        <strain evidence="11">10669</strain>
    </source>
</reference>
<evidence type="ECO:0000256" key="3">
    <source>
        <dbReference type="ARBA" id="ARBA00022982"/>
    </source>
</evidence>
<dbReference type="GO" id="GO:0015035">
    <property type="term" value="F:protein-disulfide reductase activity"/>
    <property type="evidence" value="ECO:0007669"/>
    <property type="project" value="UniProtKB-UniRule"/>
</dbReference>
<gene>
    <name evidence="11" type="primary">trxA</name>
    <name evidence="11" type="ORF">IAC75_00670</name>
</gene>
<keyword evidence="5 9" id="KW-0676">Redox-active center</keyword>
<dbReference type="GO" id="GO:0045454">
    <property type="term" value="P:cell redox homeostasis"/>
    <property type="evidence" value="ECO:0007669"/>
    <property type="project" value="TreeGrafter"/>
</dbReference>
<evidence type="ECO:0000313" key="11">
    <source>
        <dbReference type="EMBL" id="HIV03651.1"/>
    </source>
</evidence>
<evidence type="ECO:0000256" key="2">
    <source>
        <dbReference type="ARBA" id="ARBA00022448"/>
    </source>
</evidence>
<evidence type="ECO:0000256" key="4">
    <source>
        <dbReference type="ARBA" id="ARBA00023157"/>
    </source>
</evidence>
<evidence type="ECO:0000256" key="9">
    <source>
        <dbReference type="PIRSR" id="PIRSR000077-4"/>
    </source>
</evidence>
<feature type="site" description="Contributes to redox potential value" evidence="8">
    <location>
        <position position="32"/>
    </location>
</feature>
<dbReference type="PANTHER" id="PTHR45663:SF11">
    <property type="entry name" value="GEO12009P1"/>
    <property type="match status" value="1"/>
</dbReference>
<keyword evidence="3" id="KW-0249">Electron transport</keyword>
<dbReference type="SUPFAM" id="SSF52833">
    <property type="entry name" value="Thioredoxin-like"/>
    <property type="match status" value="1"/>
</dbReference>
<organism evidence="11 12">
    <name type="scientific">Candidatus Spyradosoma merdigallinarum</name>
    <dbReference type="NCBI Taxonomy" id="2840950"/>
    <lineage>
        <taxon>Bacteria</taxon>
        <taxon>Pseudomonadati</taxon>
        <taxon>Verrucomicrobiota</taxon>
        <taxon>Opitutia</taxon>
        <taxon>Opitutia incertae sedis</taxon>
        <taxon>Candidatus Spyradosoma</taxon>
    </lineage>
</organism>
<evidence type="ECO:0000256" key="1">
    <source>
        <dbReference type="ARBA" id="ARBA00008987"/>
    </source>
</evidence>
<keyword evidence="4 9" id="KW-1015">Disulfide bond</keyword>
<evidence type="ECO:0000256" key="6">
    <source>
        <dbReference type="NCBIfam" id="TIGR01068"/>
    </source>
</evidence>
<reference evidence="11" key="1">
    <citation type="submission" date="2020-10" db="EMBL/GenBank/DDBJ databases">
        <authorList>
            <person name="Gilroy R."/>
        </authorList>
    </citation>
    <scope>NUCLEOTIDE SEQUENCE</scope>
    <source>
        <strain evidence="11">10669</strain>
    </source>
</reference>
<dbReference type="Gene3D" id="3.40.30.10">
    <property type="entry name" value="Glutaredoxin"/>
    <property type="match status" value="1"/>
</dbReference>
<feature type="site" description="Contributes to redox potential value" evidence="8">
    <location>
        <position position="33"/>
    </location>
</feature>
<dbReference type="InterPro" id="IPR005746">
    <property type="entry name" value="Thioredoxin"/>
</dbReference>
<dbReference type="PRINTS" id="PR00421">
    <property type="entry name" value="THIOREDOXIN"/>
</dbReference>
<protein>
    <recommendedName>
        <fullName evidence="6 7">Thioredoxin</fullName>
    </recommendedName>
</protein>
<dbReference type="CDD" id="cd02947">
    <property type="entry name" value="TRX_family"/>
    <property type="match status" value="1"/>
</dbReference>
<keyword evidence="2" id="KW-0813">Transport</keyword>
<dbReference type="PIRSF" id="PIRSF000077">
    <property type="entry name" value="Thioredoxin"/>
    <property type="match status" value="1"/>
</dbReference>
<dbReference type="InterPro" id="IPR017937">
    <property type="entry name" value="Thioredoxin_CS"/>
</dbReference>
<comment type="caution">
    <text evidence="11">The sequence shown here is derived from an EMBL/GenBank/DDBJ whole genome shotgun (WGS) entry which is preliminary data.</text>
</comment>
<feature type="active site" description="Nucleophile" evidence="8">
    <location>
        <position position="34"/>
    </location>
</feature>
<evidence type="ECO:0000313" key="12">
    <source>
        <dbReference type="Proteomes" id="UP000886812"/>
    </source>
</evidence>
<dbReference type="Pfam" id="PF00085">
    <property type="entry name" value="Thioredoxin"/>
    <property type="match status" value="1"/>
</dbReference>
<feature type="active site" description="Nucleophile" evidence="8">
    <location>
        <position position="31"/>
    </location>
</feature>
<evidence type="ECO:0000256" key="7">
    <source>
        <dbReference type="PIRNR" id="PIRNR000077"/>
    </source>
</evidence>
<dbReference type="PANTHER" id="PTHR45663">
    <property type="entry name" value="GEO12009P1"/>
    <property type="match status" value="1"/>
</dbReference>
<evidence type="ECO:0000256" key="5">
    <source>
        <dbReference type="ARBA" id="ARBA00023284"/>
    </source>
</evidence>
<dbReference type="PROSITE" id="PS00194">
    <property type="entry name" value="THIOREDOXIN_1"/>
    <property type="match status" value="1"/>
</dbReference>
<evidence type="ECO:0000256" key="8">
    <source>
        <dbReference type="PIRSR" id="PIRSR000077-1"/>
    </source>
</evidence>
<dbReference type="GO" id="GO:0005829">
    <property type="term" value="C:cytosol"/>
    <property type="evidence" value="ECO:0007669"/>
    <property type="project" value="TreeGrafter"/>
</dbReference>
<dbReference type="EMBL" id="DVOG01000018">
    <property type="protein sequence ID" value="HIV03651.1"/>
    <property type="molecule type" value="Genomic_DNA"/>
</dbReference>
<dbReference type="PROSITE" id="PS51352">
    <property type="entry name" value="THIOREDOXIN_2"/>
    <property type="match status" value="1"/>
</dbReference>
<evidence type="ECO:0000259" key="10">
    <source>
        <dbReference type="PROSITE" id="PS51352"/>
    </source>
</evidence>
<feature type="disulfide bond" description="Redox-active" evidence="9">
    <location>
        <begin position="31"/>
        <end position="34"/>
    </location>
</feature>
<dbReference type="AlphaFoldDB" id="A0A9D1NIT1"/>
<accession>A0A9D1NIT1</accession>
<sequence>MSSAAELNEADFASAIKTDVPVLVDFWAPWCGPCRMLAPVIDQVASEIGAAAKIFKVNVDDSPNLAAQFGVMNIPTLIVFKNGEPVKKMVGVQSKDAILKALA</sequence>
<dbReference type="FunFam" id="3.40.30.10:FF:000001">
    <property type="entry name" value="Thioredoxin"/>
    <property type="match status" value="1"/>
</dbReference>
<dbReference type="InterPro" id="IPR036249">
    <property type="entry name" value="Thioredoxin-like_sf"/>
</dbReference>
<dbReference type="NCBIfam" id="TIGR01068">
    <property type="entry name" value="thioredoxin"/>
    <property type="match status" value="1"/>
</dbReference>
<name>A0A9D1NIT1_9BACT</name>
<feature type="site" description="Deprotonates C-terminal active site Cys" evidence="8">
    <location>
        <position position="25"/>
    </location>
</feature>
<feature type="domain" description="Thioredoxin" evidence="10">
    <location>
        <begin position="1"/>
        <end position="103"/>
    </location>
</feature>
<comment type="similarity">
    <text evidence="1 7">Belongs to the thioredoxin family.</text>
</comment>
<proteinExistence type="inferred from homology"/>
<dbReference type="Proteomes" id="UP000886812">
    <property type="component" value="Unassembled WGS sequence"/>
</dbReference>
<dbReference type="InterPro" id="IPR013766">
    <property type="entry name" value="Thioredoxin_domain"/>
</dbReference>